<evidence type="ECO:0000313" key="4">
    <source>
        <dbReference type="EMBL" id="GAA3374028.1"/>
    </source>
</evidence>
<dbReference type="InterPro" id="IPR000182">
    <property type="entry name" value="GNAT_dom"/>
</dbReference>
<keyword evidence="2" id="KW-0012">Acyltransferase</keyword>
<reference evidence="5" key="1">
    <citation type="journal article" date="2019" name="Int. J. Syst. Evol. Microbiol.">
        <title>The Global Catalogue of Microorganisms (GCM) 10K type strain sequencing project: providing services to taxonomists for standard genome sequencing and annotation.</title>
        <authorList>
            <consortium name="The Broad Institute Genomics Platform"/>
            <consortium name="The Broad Institute Genome Sequencing Center for Infectious Disease"/>
            <person name="Wu L."/>
            <person name="Ma J."/>
        </authorList>
    </citation>
    <scope>NUCLEOTIDE SEQUENCE [LARGE SCALE GENOMIC DNA]</scope>
    <source>
        <strain evidence="5">JCM 9651</strain>
    </source>
</reference>
<keyword evidence="1" id="KW-0808">Transferase</keyword>
<dbReference type="EMBL" id="BAAAYL010000001">
    <property type="protein sequence ID" value="GAA3374028.1"/>
    <property type="molecule type" value="Genomic_DNA"/>
</dbReference>
<dbReference type="Gene3D" id="3.40.630.30">
    <property type="match status" value="1"/>
</dbReference>
<feature type="domain" description="N-acetyltransferase" evidence="3">
    <location>
        <begin position="2"/>
        <end position="172"/>
    </location>
</feature>
<protein>
    <submittedName>
        <fullName evidence="4">GNAT family N-acetyltransferase</fullName>
    </submittedName>
</protein>
<evidence type="ECO:0000313" key="5">
    <source>
        <dbReference type="Proteomes" id="UP001499990"/>
    </source>
</evidence>
<comment type="caution">
    <text evidence="4">The sequence shown here is derived from an EMBL/GenBank/DDBJ whole genome shotgun (WGS) entry which is preliminary data.</text>
</comment>
<accession>A0ABP6SDR2</accession>
<gene>
    <name evidence="4" type="ORF">GCM10020367_36290</name>
</gene>
<organism evidence="4 5">
    <name type="scientific">Streptomyces sannanensis</name>
    <dbReference type="NCBI Taxonomy" id="285536"/>
    <lineage>
        <taxon>Bacteria</taxon>
        <taxon>Bacillati</taxon>
        <taxon>Actinomycetota</taxon>
        <taxon>Actinomycetes</taxon>
        <taxon>Kitasatosporales</taxon>
        <taxon>Streptomycetaceae</taxon>
        <taxon>Streptomyces</taxon>
    </lineage>
</organism>
<dbReference type="InterPro" id="IPR016181">
    <property type="entry name" value="Acyl_CoA_acyltransferase"/>
</dbReference>
<dbReference type="InterPro" id="IPR050832">
    <property type="entry name" value="Bact_Acetyltransf"/>
</dbReference>
<dbReference type="PROSITE" id="PS51186">
    <property type="entry name" value="GNAT"/>
    <property type="match status" value="1"/>
</dbReference>
<dbReference type="CDD" id="cd04301">
    <property type="entry name" value="NAT_SF"/>
    <property type="match status" value="1"/>
</dbReference>
<dbReference type="SUPFAM" id="SSF55729">
    <property type="entry name" value="Acyl-CoA N-acyltransferases (Nat)"/>
    <property type="match status" value="1"/>
</dbReference>
<dbReference type="PANTHER" id="PTHR43877:SF2">
    <property type="entry name" value="AMINOALKYLPHOSPHONATE N-ACETYLTRANSFERASE-RELATED"/>
    <property type="match status" value="1"/>
</dbReference>
<evidence type="ECO:0000256" key="2">
    <source>
        <dbReference type="ARBA" id="ARBA00023315"/>
    </source>
</evidence>
<dbReference type="PANTHER" id="PTHR43877">
    <property type="entry name" value="AMINOALKYLPHOSPHONATE N-ACETYLTRANSFERASE-RELATED-RELATED"/>
    <property type="match status" value="1"/>
</dbReference>
<evidence type="ECO:0000259" key="3">
    <source>
        <dbReference type="PROSITE" id="PS51186"/>
    </source>
</evidence>
<dbReference type="Pfam" id="PF00583">
    <property type="entry name" value="Acetyltransf_1"/>
    <property type="match status" value="1"/>
</dbReference>
<evidence type="ECO:0000256" key="1">
    <source>
        <dbReference type="ARBA" id="ARBA00022679"/>
    </source>
</evidence>
<name>A0ABP6SDR2_9ACTN</name>
<dbReference type="RefSeq" id="WP_345038794.1">
    <property type="nucleotide sequence ID" value="NZ_BAAAYL010000001.1"/>
</dbReference>
<keyword evidence="5" id="KW-1185">Reference proteome</keyword>
<dbReference type="Proteomes" id="UP001499990">
    <property type="component" value="Unassembled WGS sequence"/>
</dbReference>
<proteinExistence type="predicted"/>
<sequence>MPTITRLTAEELPAHVPGLADLLIDATDDGASVGFLAPLAHEQAAAWWASFAPALADDGIVLWVAHEDGRVVGTIQLRLSEYPNGRHRGEIAKLLVHRDARGRGLARRLLAAAEESAAASGRTLLLLDTETGSTAENLYRTAGWTSFGTVPDHSADPSGILKPTTFFHKSLT</sequence>